<organism evidence="2">
    <name type="scientific">marine sediment metagenome</name>
    <dbReference type="NCBI Taxonomy" id="412755"/>
    <lineage>
        <taxon>unclassified sequences</taxon>
        <taxon>metagenomes</taxon>
        <taxon>ecological metagenomes</taxon>
    </lineage>
</organism>
<gene>
    <name evidence="2" type="ORF">LCGC14_0520580</name>
</gene>
<dbReference type="GO" id="GO:0008234">
    <property type="term" value="F:cysteine-type peptidase activity"/>
    <property type="evidence" value="ECO:0007669"/>
    <property type="project" value="InterPro"/>
</dbReference>
<dbReference type="InterPro" id="IPR025660">
    <property type="entry name" value="Pept_his_AS"/>
</dbReference>
<dbReference type="SUPFAM" id="SSF54001">
    <property type="entry name" value="Cysteine proteinases"/>
    <property type="match status" value="1"/>
</dbReference>
<feature type="domain" description="Peptidase C1A papain C-terminal" evidence="1">
    <location>
        <begin position="145"/>
        <end position="275"/>
    </location>
</feature>
<dbReference type="EMBL" id="LAZR01000653">
    <property type="protein sequence ID" value="KKN61605.1"/>
    <property type="molecule type" value="Genomic_DNA"/>
</dbReference>
<evidence type="ECO:0000259" key="1">
    <source>
        <dbReference type="Pfam" id="PF00112"/>
    </source>
</evidence>
<name>A0A0F9RYR8_9ZZZZ</name>
<proteinExistence type="predicted"/>
<dbReference type="Pfam" id="PF00112">
    <property type="entry name" value="Peptidase_C1"/>
    <property type="match status" value="1"/>
</dbReference>
<dbReference type="InterPro" id="IPR038765">
    <property type="entry name" value="Papain-like_cys_pep_sf"/>
</dbReference>
<dbReference type="GO" id="GO:0006508">
    <property type="term" value="P:proteolysis"/>
    <property type="evidence" value="ECO:0007669"/>
    <property type="project" value="InterPro"/>
</dbReference>
<dbReference type="CDD" id="cd02619">
    <property type="entry name" value="Peptidase_C1"/>
    <property type="match status" value="1"/>
</dbReference>
<dbReference type="InterPro" id="IPR000668">
    <property type="entry name" value="Peptidase_C1A_C"/>
</dbReference>
<dbReference type="PROSITE" id="PS00639">
    <property type="entry name" value="THIOL_PROTEASE_HIS"/>
    <property type="match status" value="1"/>
</dbReference>
<accession>A0A0F9RYR8</accession>
<dbReference type="Gene3D" id="3.90.70.10">
    <property type="entry name" value="Cysteine proteinases"/>
    <property type="match status" value="1"/>
</dbReference>
<protein>
    <recommendedName>
        <fullName evidence="1">Peptidase C1A papain C-terminal domain-containing protein</fullName>
    </recommendedName>
</protein>
<sequence length="319" mass="34252">MRSTRQPVLRPLVVVLLSIALLLSVPGIASLAQSPEAAIANVAPYALGLIPSPPGDYPRLELKSQLTSLPSAVDLSAGLPPVGRQGGQSSCVGFALSYYRSYQEGVENGRVPREPDEIFSPAFIYNQRLTSDCSRDVGMSFVDGLRIAVENGMATLATMPYDPSDSCAQPSEEAIAEAARYRSVAYLNLFAGQGTANLDLLKQHLASGDPFLLSVPIYSEFYHVTASNAVIGVPEDGSRYDGRHAILIVGYDDATETFGFVNSWGPEWGESGSAYLTYDFVSEQAREGWILEGSDTTPTLFVSLPLVLRNTTLHPVASP</sequence>
<reference evidence="2" key="1">
    <citation type="journal article" date="2015" name="Nature">
        <title>Complex archaea that bridge the gap between prokaryotes and eukaryotes.</title>
        <authorList>
            <person name="Spang A."/>
            <person name="Saw J.H."/>
            <person name="Jorgensen S.L."/>
            <person name="Zaremba-Niedzwiedzka K."/>
            <person name="Martijn J."/>
            <person name="Lind A.E."/>
            <person name="van Eijk R."/>
            <person name="Schleper C."/>
            <person name="Guy L."/>
            <person name="Ettema T.J."/>
        </authorList>
    </citation>
    <scope>NUCLEOTIDE SEQUENCE</scope>
</reference>
<comment type="caution">
    <text evidence="2">The sequence shown here is derived from an EMBL/GenBank/DDBJ whole genome shotgun (WGS) entry which is preliminary data.</text>
</comment>
<evidence type="ECO:0000313" key="2">
    <source>
        <dbReference type="EMBL" id="KKN61605.1"/>
    </source>
</evidence>
<dbReference type="AlphaFoldDB" id="A0A0F9RYR8"/>